<dbReference type="EMBL" id="BAABJH010000001">
    <property type="protein sequence ID" value="GAA4884575.1"/>
    <property type="molecule type" value="Genomic_DNA"/>
</dbReference>
<evidence type="ECO:0008006" key="3">
    <source>
        <dbReference type="Google" id="ProtNLM"/>
    </source>
</evidence>
<dbReference type="Proteomes" id="UP001500433">
    <property type="component" value="Unassembled WGS sequence"/>
</dbReference>
<name>A0ABP9ET31_9FLAO</name>
<dbReference type="PROSITE" id="PS51257">
    <property type="entry name" value="PROKAR_LIPOPROTEIN"/>
    <property type="match status" value="1"/>
</dbReference>
<gene>
    <name evidence="1" type="ORF">GCM10023311_03770</name>
</gene>
<evidence type="ECO:0000313" key="2">
    <source>
        <dbReference type="Proteomes" id="UP001500433"/>
    </source>
</evidence>
<accession>A0ABP9ET31</accession>
<protein>
    <recommendedName>
        <fullName evidence="3">Lipoprotein</fullName>
    </recommendedName>
</protein>
<comment type="caution">
    <text evidence="1">The sequence shown here is derived from an EMBL/GenBank/DDBJ whole genome shotgun (WGS) entry which is preliminary data.</text>
</comment>
<sequence>MLEAMKNILFVVLTLFFFSCGNEKVLLLPEISHSEITDIKDVSHAYLFYDETKTDRVELNRKNLISTTNWLINVDRRLTLKQAIPHIKYLQDKKVNSSHKNEKAKNYFTCNDTSKKNLGFVEFTDVVYHFESEYKYFKEKNRPSLISVIDIVALDEIHLNLVEEGHDQNASPFSLSSLNKKLRELNNEFELYTYIYFNSNINFQDYISIKSELSKLDWKHIKISNQEFLYN</sequence>
<evidence type="ECO:0000313" key="1">
    <source>
        <dbReference type="EMBL" id="GAA4884575.1"/>
    </source>
</evidence>
<reference evidence="2" key="1">
    <citation type="journal article" date="2019" name="Int. J. Syst. Evol. Microbiol.">
        <title>The Global Catalogue of Microorganisms (GCM) 10K type strain sequencing project: providing services to taxonomists for standard genome sequencing and annotation.</title>
        <authorList>
            <consortium name="The Broad Institute Genomics Platform"/>
            <consortium name="The Broad Institute Genome Sequencing Center for Infectious Disease"/>
            <person name="Wu L."/>
            <person name="Ma J."/>
        </authorList>
    </citation>
    <scope>NUCLEOTIDE SEQUENCE [LARGE SCALE GENOMIC DNA]</scope>
    <source>
        <strain evidence="2">JCM 18274</strain>
    </source>
</reference>
<organism evidence="1 2">
    <name type="scientific">Flaviramulus aquimarinus</name>
    <dbReference type="NCBI Taxonomy" id="1170456"/>
    <lineage>
        <taxon>Bacteria</taxon>
        <taxon>Pseudomonadati</taxon>
        <taxon>Bacteroidota</taxon>
        <taxon>Flavobacteriia</taxon>
        <taxon>Flavobacteriales</taxon>
        <taxon>Flavobacteriaceae</taxon>
        <taxon>Flaviramulus</taxon>
    </lineage>
</organism>
<proteinExistence type="predicted"/>
<keyword evidence="2" id="KW-1185">Reference proteome</keyword>